<dbReference type="InterPro" id="IPR023296">
    <property type="entry name" value="Glyco_hydro_beta-prop_sf"/>
</dbReference>
<feature type="domain" description="Glycosyl hydrolase family 32 N-terminal" evidence="10">
    <location>
        <begin position="33"/>
        <end position="345"/>
    </location>
</feature>
<proteinExistence type="inferred from homology"/>
<dbReference type="EMBL" id="FNZU01000001">
    <property type="protein sequence ID" value="SEK17858.1"/>
    <property type="molecule type" value="Genomic_DNA"/>
</dbReference>
<evidence type="ECO:0000256" key="3">
    <source>
        <dbReference type="ARBA" id="ARBA00012758"/>
    </source>
</evidence>
<evidence type="ECO:0000259" key="11">
    <source>
        <dbReference type="Pfam" id="PF08244"/>
    </source>
</evidence>
<dbReference type="InterPro" id="IPR006232">
    <property type="entry name" value="Suc6P_hydrolase"/>
</dbReference>
<accession>A0A1H7EVL8</accession>
<sequence length="481" mass="55793">MSELTDQYWQNLEQKQAELKEKIERDPWRLSFHQMPETGWLNDPNGAVQFKGVYHLYHQYVPDNPEGGLVHWGHKTSKDMVQFQEEELFLSPDQSYNKDGVYSGSAFVKDDEIHFFYTGNVKHPGEHDYTFSGREQNTVHIVSKDGFTVDYEEVVIPHEDYPEGFTDHIRDPKVFEKDGKYYMVLGSRALNHRGKILLYRSTDLYSWNYAGVFLEGEKEMGYMWECPDFFETDDKDVLIFSPQGLKATAHEFESTHNSGYYLGSVDWGSEKFMPESTFKELDRGFDFYAPQTFEDESGRRILWGWMGLGDISPEYSNPTVARGWQHAMTLPRELTVENGQLKQRPLKEYESLRKNEEKTAVKVSGSYELDNQNPRTFELIVTLEQLGESLSVHMKEDTVLSYDGHIFSLAHGPSGFGRSERTVEVEDLSRIHVIADTSSIEIFLNDGDYVLSTRVYPKHEKDTIRFEGDAELSIEKWDLEN</sequence>
<dbReference type="InterPro" id="IPR018053">
    <property type="entry name" value="Glyco_hydro_32_AS"/>
</dbReference>
<dbReference type="STRING" id="426702.SAMN04488099_10154"/>
<evidence type="ECO:0000256" key="5">
    <source>
        <dbReference type="ARBA" id="ARBA00022801"/>
    </source>
</evidence>
<dbReference type="UniPathway" id="UPA00238"/>
<dbReference type="CDD" id="cd18623">
    <property type="entry name" value="GH32_ScrB-like"/>
    <property type="match status" value="1"/>
</dbReference>
<organism evidence="12 13">
    <name type="scientific">Alkalibacterium pelagium</name>
    <dbReference type="NCBI Taxonomy" id="426702"/>
    <lineage>
        <taxon>Bacteria</taxon>
        <taxon>Bacillati</taxon>
        <taxon>Bacillota</taxon>
        <taxon>Bacilli</taxon>
        <taxon>Lactobacillales</taxon>
        <taxon>Carnobacteriaceae</taxon>
        <taxon>Alkalibacterium</taxon>
    </lineage>
</organism>
<gene>
    <name evidence="12" type="ORF">SAMN04488099_10154</name>
</gene>
<keyword evidence="6 8" id="KW-0326">Glycosidase</keyword>
<feature type="domain" description="Glycosyl hydrolase family 32 C-terminal" evidence="11">
    <location>
        <begin position="396"/>
        <end position="467"/>
    </location>
</feature>
<dbReference type="GO" id="GO:0005737">
    <property type="term" value="C:cytoplasm"/>
    <property type="evidence" value="ECO:0007669"/>
    <property type="project" value="UniProtKB-SubCell"/>
</dbReference>
<dbReference type="InterPro" id="IPR051214">
    <property type="entry name" value="GH32_Enzymes"/>
</dbReference>
<dbReference type="GO" id="GO:0004564">
    <property type="term" value="F:beta-fructofuranosidase activity"/>
    <property type="evidence" value="ECO:0007669"/>
    <property type="project" value="UniProtKB-EC"/>
</dbReference>
<reference evidence="13" key="1">
    <citation type="submission" date="2016-10" db="EMBL/GenBank/DDBJ databases">
        <authorList>
            <person name="Varghese N."/>
            <person name="Submissions S."/>
        </authorList>
    </citation>
    <scope>NUCLEOTIDE SEQUENCE [LARGE SCALE GENOMIC DNA]</scope>
    <source>
        <strain evidence="13">DSM 19183</strain>
    </source>
</reference>
<keyword evidence="9" id="KW-0119">Carbohydrate metabolism</keyword>
<evidence type="ECO:0000256" key="7">
    <source>
        <dbReference type="ARBA" id="ARBA00033367"/>
    </source>
</evidence>
<dbReference type="Proteomes" id="UP000199081">
    <property type="component" value="Unassembled WGS sequence"/>
</dbReference>
<comment type="subcellular location">
    <subcellularLocation>
        <location evidence="9">Cytoplasm</location>
    </subcellularLocation>
</comment>
<keyword evidence="13" id="KW-1185">Reference proteome</keyword>
<dbReference type="Pfam" id="PF08244">
    <property type="entry name" value="Glyco_hydro_32C"/>
    <property type="match status" value="1"/>
</dbReference>
<dbReference type="OrthoDB" id="9759709at2"/>
<protein>
    <recommendedName>
        <fullName evidence="4 8">Sucrose-6-phosphate hydrolase</fullName>
        <ecNumber evidence="3 8">3.2.1.26</ecNumber>
    </recommendedName>
    <alternativeName>
        <fullName evidence="7 9">Invertase</fullName>
    </alternativeName>
</protein>
<dbReference type="Gene3D" id="2.60.120.560">
    <property type="entry name" value="Exo-inulinase, domain 1"/>
    <property type="match status" value="1"/>
</dbReference>
<evidence type="ECO:0000256" key="2">
    <source>
        <dbReference type="ARBA" id="ARBA00009902"/>
    </source>
</evidence>
<dbReference type="PROSITE" id="PS00609">
    <property type="entry name" value="GLYCOSYL_HYDROL_F32"/>
    <property type="match status" value="1"/>
</dbReference>
<evidence type="ECO:0000256" key="9">
    <source>
        <dbReference type="RuleBase" id="RU365015"/>
    </source>
</evidence>
<evidence type="ECO:0000256" key="1">
    <source>
        <dbReference type="ARBA" id="ARBA00004914"/>
    </source>
</evidence>
<keyword evidence="5 8" id="KW-0378">Hydrolase</keyword>
<dbReference type="Pfam" id="PF00251">
    <property type="entry name" value="Glyco_hydro_32N"/>
    <property type="match status" value="1"/>
</dbReference>
<comment type="similarity">
    <text evidence="2 8">Belongs to the glycosyl hydrolase 32 family.</text>
</comment>
<evidence type="ECO:0000313" key="13">
    <source>
        <dbReference type="Proteomes" id="UP000199081"/>
    </source>
</evidence>
<dbReference type="PANTHER" id="PTHR43101">
    <property type="entry name" value="BETA-FRUCTOSIDASE"/>
    <property type="match status" value="1"/>
</dbReference>
<evidence type="ECO:0000256" key="8">
    <source>
        <dbReference type="RuleBase" id="RU362110"/>
    </source>
</evidence>
<evidence type="ECO:0000256" key="6">
    <source>
        <dbReference type="ARBA" id="ARBA00023295"/>
    </source>
</evidence>
<dbReference type="AlphaFoldDB" id="A0A1H7EVL8"/>
<evidence type="ECO:0000256" key="4">
    <source>
        <dbReference type="ARBA" id="ARBA00019623"/>
    </source>
</evidence>
<dbReference type="SUPFAM" id="SSF75005">
    <property type="entry name" value="Arabinanase/levansucrase/invertase"/>
    <property type="match status" value="1"/>
</dbReference>
<dbReference type="EC" id="3.2.1.26" evidence="3 8"/>
<dbReference type="PANTHER" id="PTHR43101:SF1">
    <property type="entry name" value="BETA-FRUCTOSIDASE"/>
    <property type="match status" value="1"/>
</dbReference>
<dbReference type="InterPro" id="IPR013189">
    <property type="entry name" value="Glyco_hydro_32_C"/>
</dbReference>
<dbReference type="NCBIfam" id="TIGR01322">
    <property type="entry name" value="scrB_fam"/>
    <property type="match status" value="1"/>
</dbReference>
<evidence type="ECO:0000259" key="10">
    <source>
        <dbReference type="Pfam" id="PF00251"/>
    </source>
</evidence>
<keyword evidence="9" id="KW-0963">Cytoplasm</keyword>
<dbReference type="GO" id="GO:0005985">
    <property type="term" value="P:sucrose metabolic process"/>
    <property type="evidence" value="ECO:0007669"/>
    <property type="project" value="UniProtKB-UniPathway"/>
</dbReference>
<comment type="function">
    <text evidence="9">Enables the bacterium to metabolize sucrose as a sole carbon source.</text>
</comment>
<dbReference type="RefSeq" id="WP_091478182.1">
    <property type="nucleotide sequence ID" value="NZ_BJYC01000001.1"/>
</dbReference>
<comment type="catalytic activity">
    <reaction evidence="8">
        <text>Hydrolysis of terminal non-reducing beta-D-fructofuranoside residues in beta-D-fructofuranosides.</text>
        <dbReference type="EC" id="3.2.1.26"/>
    </reaction>
</comment>
<name>A0A1H7EVL8_9LACT</name>
<dbReference type="InterPro" id="IPR001362">
    <property type="entry name" value="Glyco_hydro_32"/>
</dbReference>
<dbReference type="SUPFAM" id="SSF49899">
    <property type="entry name" value="Concanavalin A-like lectins/glucanases"/>
    <property type="match status" value="1"/>
</dbReference>
<comment type="pathway">
    <text evidence="1 9">Glycan biosynthesis; sucrose metabolism.</text>
</comment>
<dbReference type="Gene3D" id="2.115.10.20">
    <property type="entry name" value="Glycosyl hydrolase domain, family 43"/>
    <property type="match status" value="1"/>
</dbReference>
<dbReference type="InterPro" id="IPR013320">
    <property type="entry name" value="ConA-like_dom_sf"/>
</dbReference>
<dbReference type="SMART" id="SM00640">
    <property type="entry name" value="Glyco_32"/>
    <property type="match status" value="1"/>
</dbReference>
<evidence type="ECO:0000313" key="12">
    <source>
        <dbReference type="EMBL" id="SEK17858.1"/>
    </source>
</evidence>
<dbReference type="InterPro" id="IPR013148">
    <property type="entry name" value="Glyco_hydro_32_N"/>
</dbReference>